<dbReference type="GeneID" id="25301801"/>
<dbReference type="OrthoDB" id="3469466at2759"/>
<feature type="region of interest" description="Disordered" evidence="1">
    <location>
        <begin position="582"/>
        <end position="604"/>
    </location>
</feature>
<dbReference type="PANTHER" id="PTHR37540">
    <property type="entry name" value="TRANSCRIPTION FACTOR (ACR-2), PUTATIVE-RELATED-RELATED"/>
    <property type="match status" value="1"/>
</dbReference>
<feature type="compositionally biased region" description="Basic residues" evidence="1">
    <location>
        <begin position="582"/>
        <end position="591"/>
    </location>
</feature>
<keyword evidence="3" id="KW-1185">Reference proteome</keyword>
<feature type="region of interest" description="Disordered" evidence="1">
    <location>
        <begin position="1"/>
        <end position="40"/>
    </location>
</feature>
<accession>A0A0D2GQ27</accession>
<sequence length="648" mass="70792">MAAGRTNVFFVPYRPNSKSKKPSSGEPAISQQKHAAREYHRKAKLERLAKLNAIHNRDARSASESPPPGISSRPPLLRNKTFPEDEIRNRTFAVFDVGTGVLDPFNACVPSGVPSYALDILDYGKFVASWPFSDQTHPLRHLVLKTLKTKLLIIFSGRSNLEAGISLCLAHYPVAPGAAASSLIRPTAASRQWTIASSSNSVLSEGTIKIALLACAMQSRAAFWSIIFAGATHNAYLQGETGTLSRNRTLRLSYKTQAIRELNVEIQELQGPASDELLLAIITLAAHGSGEQLEPPPQGENLSALQSVQSFQYYGRMQSEAAHLKAICHLVYQKGGLHTVKMPGLANALALADIFYAFQDMRVPAFPLLAPTSVIMSTWPASSTRLTPSLQNLASGFQDLEDVAGFAPLMQIVNNARLITIGFDAYLSGLSSAPSLNQIVWARNFMTHDLLSAPSELLVPYSRTGSSSPQDNDSSSIMVHSSPLQSLHNLVRLSTMAYTLVVLFPVPSVAGIHGKLTRELMLALDNCTVLELWTTHSRLLLWSTVLGGVIAQNTSLRPWFTEMIRQARTKIPRLALLDAKSRSRSKSRHSSHSVSSVSDDDGMDGESDALWPVVKDICFRFLWFDGPECDGQGRVFWGEACDDTSKLA</sequence>
<dbReference type="EMBL" id="KN846970">
    <property type="protein sequence ID" value="KIW83068.1"/>
    <property type="molecule type" value="Genomic_DNA"/>
</dbReference>
<feature type="region of interest" description="Disordered" evidence="1">
    <location>
        <begin position="56"/>
        <end position="81"/>
    </location>
</feature>
<evidence type="ECO:0008006" key="4">
    <source>
        <dbReference type="Google" id="ProtNLM"/>
    </source>
</evidence>
<name>A0A0D2GQ27_9EURO</name>
<dbReference type="VEuPathDB" id="FungiDB:Z517_02311"/>
<gene>
    <name evidence="2" type="ORF">Z517_02311</name>
</gene>
<dbReference type="RefSeq" id="XP_013286876.1">
    <property type="nucleotide sequence ID" value="XM_013431422.1"/>
</dbReference>
<evidence type="ECO:0000313" key="2">
    <source>
        <dbReference type="EMBL" id="KIW83068.1"/>
    </source>
</evidence>
<dbReference type="Proteomes" id="UP000053029">
    <property type="component" value="Unassembled WGS sequence"/>
</dbReference>
<dbReference type="AlphaFoldDB" id="A0A0D2GQ27"/>
<evidence type="ECO:0000256" key="1">
    <source>
        <dbReference type="SAM" id="MobiDB-lite"/>
    </source>
</evidence>
<proteinExistence type="predicted"/>
<evidence type="ECO:0000313" key="3">
    <source>
        <dbReference type="Proteomes" id="UP000053029"/>
    </source>
</evidence>
<dbReference type="PANTHER" id="PTHR37540:SF5">
    <property type="entry name" value="TRANSCRIPTION FACTOR DOMAIN-CONTAINING PROTEIN"/>
    <property type="match status" value="1"/>
</dbReference>
<organism evidence="2 3">
    <name type="scientific">Fonsecaea pedrosoi CBS 271.37</name>
    <dbReference type="NCBI Taxonomy" id="1442368"/>
    <lineage>
        <taxon>Eukaryota</taxon>
        <taxon>Fungi</taxon>
        <taxon>Dikarya</taxon>
        <taxon>Ascomycota</taxon>
        <taxon>Pezizomycotina</taxon>
        <taxon>Eurotiomycetes</taxon>
        <taxon>Chaetothyriomycetidae</taxon>
        <taxon>Chaetothyriales</taxon>
        <taxon>Herpotrichiellaceae</taxon>
        <taxon>Fonsecaea</taxon>
    </lineage>
</organism>
<dbReference type="HOGENOM" id="CLU_015771_2_0_1"/>
<protein>
    <recommendedName>
        <fullName evidence="4">Transcription factor domain-containing protein</fullName>
    </recommendedName>
</protein>
<reference evidence="2 3" key="1">
    <citation type="submission" date="2015-01" db="EMBL/GenBank/DDBJ databases">
        <title>The Genome Sequence of Fonsecaea pedrosoi CBS 271.37.</title>
        <authorList>
            <consortium name="The Broad Institute Genomics Platform"/>
            <person name="Cuomo C."/>
            <person name="de Hoog S."/>
            <person name="Gorbushina A."/>
            <person name="Stielow B."/>
            <person name="Teixiera M."/>
            <person name="Abouelleil A."/>
            <person name="Chapman S.B."/>
            <person name="Priest M."/>
            <person name="Young S.K."/>
            <person name="Wortman J."/>
            <person name="Nusbaum C."/>
            <person name="Birren B."/>
        </authorList>
    </citation>
    <scope>NUCLEOTIDE SEQUENCE [LARGE SCALE GENOMIC DNA]</scope>
    <source>
        <strain evidence="2 3">CBS 271.37</strain>
    </source>
</reference>